<evidence type="ECO:0000256" key="2">
    <source>
        <dbReference type="ARBA" id="ARBA00023015"/>
    </source>
</evidence>
<organism evidence="6 7">
    <name type="scientific">Paracoccus yeei</name>
    <dbReference type="NCBI Taxonomy" id="147645"/>
    <lineage>
        <taxon>Bacteria</taxon>
        <taxon>Pseudomonadati</taxon>
        <taxon>Pseudomonadota</taxon>
        <taxon>Alphaproteobacteria</taxon>
        <taxon>Rhodobacterales</taxon>
        <taxon>Paracoccaceae</taxon>
        <taxon>Paracoccus</taxon>
    </lineage>
</organism>
<accession>A0A1V0GV33</accession>
<protein>
    <submittedName>
        <fullName evidence="6">LacI family transcriptional regulator</fullName>
    </submittedName>
</protein>
<dbReference type="Pfam" id="PF00356">
    <property type="entry name" value="LacI"/>
    <property type="match status" value="1"/>
</dbReference>
<dbReference type="SUPFAM" id="SSF53822">
    <property type="entry name" value="Periplasmic binding protein-like I"/>
    <property type="match status" value="1"/>
</dbReference>
<feature type="domain" description="HTH lacI-type" evidence="5">
    <location>
        <begin position="6"/>
        <end position="60"/>
    </location>
</feature>
<keyword evidence="4" id="KW-0804">Transcription</keyword>
<dbReference type="InterPro" id="IPR028082">
    <property type="entry name" value="Peripla_BP_I"/>
</dbReference>
<keyword evidence="2" id="KW-0805">Transcription regulation</keyword>
<dbReference type="InterPro" id="IPR010982">
    <property type="entry name" value="Lambda_DNA-bd_dom_sf"/>
</dbReference>
<evidence type="ECO:0000259" key="5">
    <source>
        <dbReference type="PROSITE" id="PS50932"/>
    </source>
</evidence>
<dbReference type="EMBL" id="CP020442">
    <property type="protein sequence ID" value="ARC37726.2"/>
    <property type="molecule type" value="Genomic_DNA"/>
</dbReference>
<dbReference type="SUPFAM" id="SSF47413">
    <property type="entry name" value="lambda repressor-like DNA-binding domains"/>
    <property type="match status" value="1"/>
</dbReference>
<evidence type="ECO:0000256" key="4">
    <source>
        <dbReference type="ARBA" id="ARBA00023163"/>
    </source>
</evidence>
<dbReference type="KEGG" id="pye:A6J80_16325"/>
<sequence length="351" mass="38311">MMVEKVTSIQVAERAGVSQSAVSRVFTPGASVSKKTAEKVRKAAKELGYRPNILARAMVSGRSRIIGLVVAYLENYFYPEVVEKLSNSLQERGYHVLIFMASQTAGNIDDVMEEILDYQVDGIILASVALSSDIATRCQQAGVPAVLFNRSQSQHGVTSVTSDNHEGGRKAARLLVAGGHHRMGYIAGWEGASTQRDREAGFRAGLVEAGQSLFAREVGDFNADRARDAARRMFEHAPAQRPDAVFVANDHMAFAVMDVLRFELGLSVPHDVSVIGYDDVPPAAWLAYGLTTIRQRANLMVAETVAALIEMIESQDPPTPRNIQIDGPLILRKSTRIPEGWTPERIGHEGL</sequence>
<evidence type="ECO:0000313" key="6">
    <source>
        <dbReference type="EMBL" id="ARC37726.2"/>
    </source>
</evidence>
<reference evidence="6" key="1">
    <citation type="submission" date="2017-12" db="EMBL/GenBank/DDBJ databases">
        <title>FDA dAtabase for Regulatory Grade micrObial Sequences (FDA-ARGOS): Supporting development and validation of Infectious Disease Dx tests.</title>
        <authorList>
            <person name="Campos J."/>
            <person name="Goldberg B."/>
            <person name="Tallon L."/>
            <person name="Sadzewicz L."/>
            <person name="Sengamalay N."/>
            <person name="Ott S."/>
            <person name="Godinez A."/>
            <person name="Nagaraj S."/>
            <person name="Vyas G."/>
            <person name="Aluvathingal J."/>
            <person name="Nadendla S."/>
            <person name="Geyer C."/>
            <person name="Nandy P."/>
            <person name="Hobson J."/>
            <person name="Sichtig H."/>
        </authorList>
    </citation>
    <scope>NUCLEOTIDE SEQUENCE</scope>
    <source>
        <strain evidence="6">FDAARGOS_252</strain>
    </source>
</reference>
<evidence type="ECO:0000256" key="3">
    <source>
        <dbReference type="ARBA" id="ARBA00023125"/>
    </source>
</evidence>
<dbReference type="InterPro" id="IPR000843">
    <property type="entry name" value="HTH_LacI"/>
</dbReference>
<dbReference type="Gene3D" id="1.10.260.40">
    <property type="entry name" value="lambda repressor-like DNA-binding domains"/>
    <property type="match status" value="1"/>
</dbReference>
<proteinExistence type="predicted"/>
<dbReference type="PANTHER" id="PTHR30146">
    <property type="entry name" value="LACI-RELATED TRANSCRIPTIONAL REPRESSOR"/>
    <property type="match status" value="1"/>
</dbReference>
<dbReference type="SMART" id="SM00354">
    <property type="entry name" value="HTH_LACI"/>
    <property type="match status" value="1"/>
</dbReference>
<dbReference type="PANTHER" id="PTHR30146:SF95">
    <property type="entry name" value="RIBOSE OPERON REPRESSOR"/>
    <property type="match status" value="1"/>
</dbReference>
<dbReference type="GO" id="GO:0000976">
    <property type="term" value="F:transcription cis-regulatory region binding"/>
    <property type="evidence" value="ECO:0007669"/>
    <property type="project" value="TreeGrafter"/>
</dbReference>
<dbReference type="CDD" id="cd06278">
    <property type="entry name" value="PBP1_LacI-like"/>
    <property type="match status" value="1"/>
</dbReference>
<evidence type="ECO:0000313" key="7">
    <source>
        <dbReference type="Proteomes" id="UP000191257"/>
    </source>
</evidence>
<dbReference type="Proteomes" id="UP000191257">
    <property type="component" value="Chromosome"/>
</dbReference>
<dbReference type="GO" id="GO:0003700">
    <property type="term" value="F:DNA-binding transcription factor activity"/>
    <property type="evidence" value="ECO:0007669"/>
    <property type="project" value="TreeGrafter"/>
</dbReference>
<keyword evidence="7" id="KW-1185">Reference proteome</keyword>
<dbReference type="STRING" id="147645.A6J80_16325"/>
<dbReference type="InterPro" id="IPR046335">
    <property type="entry name" value="LacI/GalR-like_sensor"/>
</dbReference>
<dbReference type="CDD" id="cd01392">
    <property type="entry name" value="HTH_LacI"/>
    <property type="match status" value="1"/>
</dbReference>
<dbReference type="PROSITE" id="PS50932">
    <property type="entry name" value="HTH_LACI_2"/>
    <property type="match status" value="1"/>
</dbReference>
<dbReference type="Gene3D" id="3.40.50.2300">
    <property type="match status" value="2"/>
</dbReference>
<keyword evidence="1" id="KW-0678">Repressor</keyword>
<evidence type="ECO:0000256" key="1">
    <source>
        <dbReference type="ARBA" id="ARBA00022491"/>
    </source>
</evidence>
<gene>
    <name evidence="6" type="ORF">A6J80_16325</name>
</gene>
<keyword evidence="3" id="KW-0238">DNA-binding</keyword>
<dbReference type="Pfam" id="PF13377">
    <property type="entry name" value="Peripla_BP_3"/>
    <property type="match status" value="1"/>
</dbReference>
<dbReference type="AlphaFoldDB" id="A0A1V0GV33"/>
<name>A0A1V0GV33_9RHOB</name>